<dbReference type="RefSeq" id="WP_014263533.1">
    <property type="nucleotide sequence ID" value="NC_016631.1"/>
</dbReference>
<evidence type="ECO:0000313" key="2">
    <source>
        <dbReference type="Proteomes" id="UP000007113"/>
    </source>
</evidence>
<keyword evidence="2" id="KW-1185">Reference proteome</keyword>
<protein>
    <recommendedName>
        <fullName evidence="3">TIGR02646 family protein</fullName>
    </recommendedName>
</protein>
<dbReference type="Gene3D" id="1.10.30.50">
    <property type="match status" value="1"/>
</dbReference>
<proteinExistence type="predicted"/>
<sequence length="259" mass="29179">MIAIHKGAAPPALVRVGELHARELCDAYDADPETYRATKPMPVRKSIYTSDAVKAELETLHHGKCCYCETVIPKPYADSQVEHWRPKSSSRQNLDGERMRPGYYWLAYSWDNLLLSCSFCNKIKNDLFPLAEPATRARSHGMRIEDERPSILKPDGDNDPGDHISFWSEVPVGITQLGRKTIEVLGLDSLKHGPRLTHLAKIREARNLAIDLMGSTDPKARHHAALFRTFVEEAVQPEKPYSAMVIDYLRANPLPDLLA</sequence>
<name>G8P0P1_GRAMM</name>
<evidence type="ECO:0000313" key="1">
    <source>
        <dbReference type="EMBL" id="AEU34649.1"/>
    </source>
</evidence>
<dbReference type="HOGENOM" id="CLU_071576_0_0_0"/>
<dbReference type="EMBL" id="CP003130">
    <property type="protein sequence ID" value="AEU34649.1"/>
    <property type="molecule type" value="Genomic_DNA"/>
</dbReference>
<dbReference type="OrthoDB" id="5918473at2"/>
<gene>
    <name evidence="1" type="ordered locus">AciX8_0294</name>
</gene>
<evidence type="ECO:0008006" key="3">
    <source>
        <dbReference type="Google" id="ProtNLM"/>
    </source>
</evidence>
<organism evidence="1 2">
    <name type="scientific">Granulicella mallensis (strain ATCC BAA-1857 / DSM 23137 / MP5ACTX8)</name>
    <dbReference type="NCBI Taxonomy" id="682795"/>
    <lineage>
        <taxon>Bacteria</taxon>
        <taxon>Pseudomonadati</taxon>
        <taxon>Acidobacteriota</taxon>
        <taxon>Terriglobia</taxon>
        <taxon>Terriglobales</taxon>
        <taxon>Acidobacteriaceae</taxon>
        <taxon>Granulicella</taxon>
    </lineage>
</organism>
<accession>G8P0P1</accession>
<dbReference type="AlphaFoldDB" id="G8P0P1"/>
<dbReference type="Proteomes" id="UP000007113">
    <property type="component" value="Chromosome"/>
</dbReference>
<reference evidence="1 2" key="1">
    <citation type="submission" date="2011-11" db="EMBL/GenBank/DDBJ databases">
        <title>Complete sequence of Granulicella mallensis MP5ACTX8.</title>
        <authorList>
            <consortium name="US DOE Joint Genome Institute"/>
            <person name="Lucas S."/>
            <person name="Copeland A."/>
            <person name="Lapidus A."/>
            <person name="Cheng J.-F."/>
            <person name="Goodwin L."/>
            <person name="Pitluck S."/>
            <person name="Peters L."/>
            <person name="Lu M."/>
            <person name="Detter J.C."/>
            <person name="Han C."/>
            <person name="Tapia R."/>
            <person name="Land M."/>
            <person name="Hauser L."/>
            <person name="Kyrpides N."/>
            <person name="Ivanova N."/>
            <person name="Mikhailova N."/>
            <person name="Pagani I."/>
            <person name="Rawat S."/>
            <person name="Mannisto M."/>
            <person name="Haggblom M."/>
            <person name="Woyke T."/>
        </authorList>
    </citation>
    <scope>NUCLEOTIDE SEQUENCE [LARGE SCALE GENOMIC DNA]</scope>
    <source>
        <strain evidence="2">ATCC BAA-1857 / DSM 23137 / MP5ACTX8</strain>
    </source>
</reference>
<dbReference type="KEGG" id="gma:AciX8_0294"/>
<dbReference type="eggNOG" id="COG1403">
    <property type="taxonomic scope" value="Bacteria"/>
</dbReference>